<feature type="compositionally biased region" description="Polar residues" evidence="1">
    <location>
        <begin position="387"/>
        <end position="397"/>
    </location>
</feature>
<feature type="compositionally biased region" description="Basic and acidic residues" evidence="1">
    <location>
        <begin position="398"/>
        <end position="408"/>
    </location>
</feature>
<protein>
    <submittedName>
        <fullName evidence="2">Uncharacterized protein</fullName>
    </submittedName>
</protein>
<sequence>MYFNKEKKDNEEEIKRNVGSKNLPSHKNKKYVRNLKQSMYNNKYINKFNKRNNDLKVRQGNNGVVFNNTLLNTNNLKIENNKNNQVYFNKNVINRNNKENTRSTNTYKKTYFDQDNINYNSLINSQVSVCSIHIEKTDDDIKNQIKFNEQQLLYLCNNRTHTNETSSHHKFPLFVEEINFTENLVLLTGILILSNNDKIFNNLEFEGKTNPLPNDCNLSIYVNVVNRYDSQYFKQLYPASYNFKNRLFFVTLNESTVDSSLLIDKIIVKGSFQTLSLIVLGQSEEISEQLKYYREIAYDKNLRSNINEETLDVENIDLEKDDIFVPKKPVDIKTYNINTLMEEKLVFRSTKCQNYLHKDFLSVEDANNELYELSNVLEKEFIKNNLHQMSNSNSDSGVKNEKEEKEKEKEEEEEETDNAKISDEPAARDNGKNVTQQEKGAGKVEANEHVKNEYAPHERAHNEMVEQNQTNEQKGKVQFVPPNNDLIINILNAFTERYKNKKEIGKNDIPIYKKIIKYGAMWMFYIFKNIKKDEDDFYINYSNYTEIKVYDILGCLLILRRCALYPNLAKYIAHMNFDAHILYLDPLSPHVLINLIDILYVNNIYFFSSWKIKTSILKTLIALISDSYVMNLFCNYVS</sequence>
<organism evidence="2 3">
    <name type="scientific">Plasmodium malariae</name>
    <dbReference type="NCBI Taxonomy" id="5858"/>
    <lineage>
        <taxon>Eukaryota</taxon>
        <taxon>Sar</taxon>
        <taxon>Alveolata</taxon>
        <taxon>Apicomplexa</taxon>
        <taxon>Aconoidasida</taxon>
        <taxon>Haemosporida</taxon>
        <taxon>Plasmodiidae</taxon>
        <taxon>Plasmodium</taxon>
        <taxon>Plasmodium (Plasmodium)</taxon>
    </lineage>
</organism>
<name>A0A1A8W1A6_PLAMA</name>
<dbReference type="EMBL" id="FLQW01000904">
    <property type="protein sequence ID" value="SBS86669.1"/>
    <property type="molecule type" value="Genomic_DNA"/>
</dbReference>
<feature type="region of interest" description="Disordered" evidence="1">
    <location>
        <begin position="1"/>
        <end position="26"/>
    </location>
</feature>
<feature type="region of interest" description="Disordered" evidence="1">
    <location>
        <begin position="387"/>
        <end position="448"/>
    </location>
</feature>
<feature type="compositionally biased region" description="Basic and acidic residues" evidence="1">
    <location>
        <begin position="417"/>
        <end position="431"/>
    </location>
</feature>
<gene>
    <name evidence="2" type="ORF">PMALA_016860</name>
</gene>
<evidence type="ECO:0000313" key="2">
    <source>
        <dbReference type="EMBL" id="SBS86669.1"/>
    </source>
</evidence>
<evidence type="ECO:0000313" key="3">
    <source>
        <dbReference type="Proteomes" id="UP000078597"/>
    </source>
</evidence>
<dbReference type="Proteomes" id="UP000078597">
    <property type="component" value="Unassembled WGS sequence"/>
</dbReference>
<reference evidence="3" key="1">
    <citation type="submission" date="2016-05" db="EMBL/GenBank/DDBJ databases">
        <authorList>
            <person name="Naeem Raeece"/>
        </authorList>
    </citation>
    <scope>NUCLEOTIDE SEQUENCE [LARGE SCALE GENOMIC DNA]</scope>
</reference>
<dbReference type="VEuPathDB" id="PlasmoDB:PmUG01_11019900"/>
<dbReference type="AlphaFoldDB" id="A0A1A8W1A6"/>
<accession>A0A1A8W1A6</accession>
<proteinExistence type="predicted"/>
<evidence type="ECO:0000256" key="1">
    <source>
        <dbReference type="SAM" id="MobiDB-lite"/>
    </source>
</evidence>
<feature type="compositionally biased region" description="Basic and acidic residues" evidence="1">
    <location>
        <begin position="1"/>
        <end position="16"/>
    </location>
</feature>